<keyword evidence="2" id="KW-1185">Reference proteome</keyword>
<evidence type="ECO:0000313" key="1">
    <source>
        <dbReference type="EMBL" id="SBW22460.1"/>
    </source>
</evidence>
<accession>A0A1C3NY37</accession>
<evidence type="ECO:0000313" key="2">
    <source>
        <dbReference type="Proteomes" id="UP000199013"/>
    </source>
</evidence>
<dbReference type="EMBL" id="FLUV01001132">
    <property type="protein sequence ID" value="SBW22460.1"/>
    <property type="molecule type" value="Genomic_DNA"/>
</dbReference>
<protein>
    <submittedName>
        <fullName evidence="1">Uncharacterized protein</fullName>
    </submittedName>
</protein>
<dbReference type="AlphaFoldDB" id="A0A1C3NY37"/>
<sequence>MGPFIFLVQAEILAGIRMLTRGDLTPGMHEVPAPDRAAIAAIWLSYFNYGRRAPTAPEHKAGRRDNRLTSYTWRTLTEYRENVPALDPTACYFGTMSTRRDHRGAASGRYLKI</sequence>
<organism evidence="1 2">
    <name type="scientific">Candidatus Protofrankia californiensis</name>
    <dbReference type="NCBI Taxonomy" id="1839754"/>
    <lineage>
        <taxon>Bacteria</taxon>
        <taxon>Bacillati</taxon>
        <taxon>Actinomycetota</taxon>
        <taxon>Actinomycetes</taxon>
        <taxon>Frankiales</taxon>
        <taxon>Frankiaceae</taxon>
        <taxon>Protofrankia</taxon>
    </lineage>
</organism>
<proteinExistence type="predicted"/>
<name>A0A1C3NY37_9ACTN</name>
<gene>
    <name evidence="1" type="ORF">FDG2_2671</name>
</gene>
<reference evidence="2" key="1">
    <citation type="submission" date="2016-02" db="EMBL/GenBank/DDBJ databases">
        <authorList>
            <person name="Wibberg D."/>
        </authorList>
    </citation>
    <scope>NUCLEOTIDE SEQUENCE [LARGE SCALE GENOMIC DNA]</scope>
</reference>
<dbReference type="Proteomes" id="UP000199013">
    <property type="component" value="Unassembled WGS sequence"/>
</dbReference>